<dbReference type="InterPro" id="IPR022629">
    <property type="entry name" value="S-AdoMet_synt_central"/>
</dbReference>
<dbReference type="Pfam" id="PF00438">
    <property type="entry name" value="S-AdoMet_synt_N"/>
    <property type="match status" value="1"/>
</dbReference>
<proteinExistence type="inferred from homology"/>
<dbReference type="GO" id="GO:0046872">
    <property type="term" value="F:metal ion binding"/>
    <property type="evidence" value="ECO:0007669"/>
    <property type="project" value="UniProtKB-KW"/>
</dbReference>
<feature type="domain" description="S-adenosylmethionine synthetase C-terminal" evidence="18">
    <location>
        <begin position="234"/>
        <end position="370"/>
    </location>
</feature>
<dbReference type="NCBIfam" id="TIGR01034">
    <property type="entry name" value="metK"/>
    <property type="match status" value="1"/>
</dbReference>
<name>A0A1F5IRU8_9BACT</name>
<dbReference type="InterPro" id="IPR022631">
    <property type="entry name" value="ADOMET_SYNTHASE_CS"/>
</dbReference>
<dbReference type="GO" id="GO:0006556">
    <property type="term" value="P:S-adenosylmethionine biosynthetic process"/>
    <property type="evidence" value="ECO:0007669"/>
    <property type="project" value="UniProtKB-UniRule"/>
</dbReference>
<reference evidence="19 20" key="1">
    <citation type="journal article" date="2016" name="Nat. Commun.">
        <title>Thousands of microbial genomes shed light on interconnected biogeochemical processes in an aquifer system.</title>
        <authorList>
            <person name="Anantharaman K."/>
            <person name="Brown C.T."/>
            <person name="Hug L.A."/>
            <person name="Sharon I."/>
            <person name="Castelle C.J."/>
            <person name="Probst A.J."/>
            <person name="Thomas B.C."/>
            <person name="Singh A."/>
            <person name="Wilkins M.J."/>
            <person name="Karaoz U."/>
            <person name="Brodie E.L."/>
            <person name="Williams K.H."/>
            <person name="Hubbard S.S."/>
            <person name="Banfield J.F."/>
        </authorList>
    </citation>
    <scope>NUCLEOTIDE SEQUENCE [LARGE SCALE GENOMIC DNA]</scope>
</reference>
<keyword evidence="6" id="KW-0554">One-carbon metabolism</keyword>
<evidence type="ECO:0000256" key="8">
    <source>
        <dbReference type="ARBA" id="ARBA00022723"/>
    </source>
</evidence>
<evidence type="ECO:0000256" key="6">
    <source>
        <dbReference type="ARBA" id="ARBA00022563"/>
    </source>
</evidence>
<dbReference type="EC" id="2.5.1.6" evidence="5 13"/>
<dbReference type="SUPFAM" id="SSF55973">
    <property type="entry name" value="S-adenosylmethionine synthetase"/>
    <property type="match status" value="3"/>
</dbReference>
<keyword evidence="12 14" id="KW-0630">Potassium</keyword>
<dbReference type="Proteomes" id="UP000176336">
    <property type="component" value="Unassembled WGS sequence"/>
</dbReference>
<evidence type="ECO:0000256" key="3">
    <source>
        <dbReference type="ARBA" id="ARBA00005224"/>
    </source>
</evidence>
<evidence type="ECO:0000256" key="14">
    <source>
        <dbReference type="RuleBase" id="RU000542"/>
    </source>
</evidence>
<dbReference type="Pfam" id="PF02772">
    <property type="entry name" value="S-AdoMet_synt_M"/>
    <property type="match status" value="1"/>
</dbReference>
<organism evidence="19 20">
    <name type="scientific">Candidatus Daviesbacteria bacterium RIFCSPHIGHO2_01_FULL_41_23</name>
    <dbReference type="NCBI Taxonomy" id="1797764"/>
    <lineage>
        <taxon>Bacteria</taxon>
        <taxon>Candidatus Daviesiibacteriota</taxon>
    </lineage>
</organism>
<evidence type="ECO:0000313" key="19">
    <source>
        <dbReference type="EMBL" id="OGE19069.1"/>
    </source>
</evidence>
<dbReference type="InterPro" id="IPR022636">
    <property type="entry name" value="S-AdoMet_synthetase_sfam"/>
</dbReference>
<keyword evidence="9" id="KW-0547">Nucleotide-binding</keyword>
<comment type="cofactor">
    <cofactor evidence="2">
        <name>K(+)</name>
        <dbReference type="ChEBI" id="CHEBI:29103"/>
    </cofactor>
</comment>
<dbReference type="GO" id="GO:0005737">
    <property type="term" value="C:cytoplasm"/>
    <property type="evidence" value="ECO:0007669"/>
    <property type="project" value="UniProtKB-SubCell"/>
</dbReference>
<dbReference type="GO" id="GO:0004478">
    <property type="term" value="F:methionine adenosyltransferase activity"/>
    <property type="evidence" value="ECO:0007669"/>
    <property type="project" value="UniProtKB-UniRule"/>
</dbReference>
<evidence type="ECO:0000256" key="11">
    <source>
        <dbReference type="ARBA" id="ARBA00022842"/>
    </source>
</evidence>
<dbReference type="InterPro" id="IPR022628">
    <property type="entry name" value="S-AdoMet_synt_N"/>
</dbReference>
<evidence type="ECO:0000256" key="1">
    <source>
        <dbReference type="ARBA" id="ARBA00001946"/>
    </source>
</evidence>
<evidence type="ECO:0000256" key="12">
    <source>
        <dbReference type="ARBA" id="ARBA00022958"/>
    </source>
</evidence>
<dbReference type="PROSITE" id="PS00376">
    <property type="entry name" value="ADOMET_SYNTHASE_1"/>
    <property type="match status" value="1"/>
</dbReference>
<evidence type="ECO:0000259" key="17">
    <source>
        <dbReference type="Pfam" id="PF02772"/>
    </source>
</evidence>
<dbReference type="AlphaFoldDB" id="A0A1F5IRU8"/>
<comment type="subcellular location">
    <subcellularLocation>
        <location evidence="14">Cytoplasm</location>
    </subcellularLocation>
</comment>
<comment type="caution">
    <text evidence="19">The sequence shown here is derived from an EMBL/GenBank/DDBJ whole genome shotgun (WGS) entry which is preliminary data.</text>
</comment>
<evidence type="ECO:0000256" key="2">
    <source>
        <dbReference type="ARBA" id="ARBA00001958"/>
    </source>
</evidence>
<dbReference type="InterPro" id="IPR022630">
    <property type="entry name" value="S-AdoMet_synt_C"/>
</dbReference>
<dbReference type="GO" id="GO:0006730">
    <property type="term" value="P:one-carbon metabolic process"/>
    <property type="evidence" value="ECO:0007669"/>
    <property type="project" value="UniProtKB-KW"/>
</dbReference>
<dbReference type="CDD" id="cd18079">
    <property type="entry name" value="S-AdoMet_synt"/>
    <property type="match status" value="1"/>
</dbReference>
<evidence type="ECO:0000256" key="5">
    <source>
        <dbReference type="ARBA" id="ARBA00012828"/>
    </source>
</evidence>
<evidence type="ECO:0000259" key="18">
    <source>
        <dbReference type="Pfam" id="PF02773"/>
    </source>
</evidence>
<comment type="subunit">
    <text evidence="14">Homotetramer.</text>
</comment>
<comment type="similarity">
    <text evidence="4 15">Belongs to the AdoMet synthase family.</text>
</comment>
<evidence type="ECO:0000259" key="16">
    <source>
        <dbReference type="Pfam" id="PF00438"/>
    </source>
</evidence>
<keyword evidence="8 14" id="KW-0479">Metal-binding</keyword>
<keyword evidence="7 19" id="KW-0808">Transferase</keyword>
<feature type="domain" description="S-adenosylmethionine synthetase N-terminal" evidence="16">
    <location>
        <begin position="10"/>
        <end position="104"/>
    </location>
</feature>
<dbReference type="PIRSF" id="PIRSF000497">
    <property type="entry name" value="MAT"/>
    <property type="match status" value="1"/>
</dbReference>
<sequence>MSHLNGAVTTFTSESVCAGHPDKICDQISDAILDAVLAQDPKGRTAIECLAGNNRLIIAGEVGANAKVNYKKIARNQIKRLGYTDPKFNFTDKSPIDVYVHQQSAEIAVGVKKKGAGDQGMMFGFACRETDSLMPLPISMANALVKRVDQVREESIVKYLRPDGKSQVTIEYRKGKPYKVNQVVIAVPHKESIDLDEVKDEIYNIVIMPVLDVFGYKISKKDIVVNGTGIWHHGGPASDCGVTGRKIVVDTYGGYARVGGGAFSGKEPSKVDRGGAYAARFLAKNIVAAGLADRAEVRLAYFIGAKKPTMQDVETFGTEKKSHKVILSFMEKILDTSVEGIINGLDLQRPIYLPTAAYGHFGRIEFPWEKVV</sequence>
<evidence type="ECO:0000256" key="13">
    <source>
        <dbReference type="NCBIfam" id="TIGR01034"/>
    </source>
</evidence>
<evidence type="ECO:0000256" key="4">
    <source>
        <dbReference type="ARBA" id="ARBA00009685"/>
    </source>
</evidence>
<dbReference type="Pfam" id="PF02773">
    <property type="entry name" value="S-AdoMet_synt_C"/>
    <property type="match status" value="1"/>
</dbReference>
<dbReference type="InterPro" id="IPR002133">
    <property type="entry name" value="S-AdoMet_synthetase"/>
</dbReference>
<comment type="pathway">
    <text evidence="3">Amino-acid biosynthesis; S-adenosyl-L-methionine biosynthesis; S-adenosyl-L-methionine from L-methionine: step 1/1.</text>
</comment>
<feature type="domain" description="S-adenosylmethionine synthetase central" evidence="17">
    <location>
        <begin position="114"/>
        <end position="229"/>
    </location>
</feature>
<dbReference type="PROSITE" id="PS00377">
    <property type="entry name" value="ADOMET_SYNTHASE_2"/>
    <property type="match status" value="1"/>
</dbReference>
<gene>
    <name evidence="19" type="ORF">A2871_01570</name>
</gene>
<evidence type="ECO:0000313" key="20">
    <source>
        <dbReference type="Proteomes" id="UP000176336"/>
    </source>
</evidence>
<evidence type="ECO:0000256" key="15">
    <source>
        <dbReference type="RuleBase" id="RU004462"/>
    </source>
</evidence>
<dbReference type="EMBL" id="MFCR01000006">
    <property type="protein sequence ID" value="OGE19069.1"/>
    <property type="molecule type" value="Genomic_DNA"/>
</dbReference>
<comment type="cofactor">
    <cofactor evidence="1">
        <name>Mg(2+)</name>
        <dbReference type="ChEBI" id="CHEBI:18420"/>
    </cofactor>
</comment>
<dbReference type="GO" id="GO:0005524">
    <property type="term" value="F:ATP binding"/>
    <property type="evidence" value="ECO:0007669"/>
    <property type="project" value="UniProtKB-KW"/>
</dbReference>
<dbReference type="UniPathway" id="UPA00315">
    <property type="reaction ID" value="UER00080"/>
</dbReference>
<evidence type="ECO:0000256" key="9">
    <source>
        <dbReference type="ARBA" id="ARBA00022741"/>
    </source>
</evidence>
<dbReference type="Gene3D" id="3.30.300.10">
    <property type="match status" value="3"/>
</dbReference>
<keyword evidence="11 14" id="KW-0460">Magnesium</keyword>
<accession>A0A1F5IRU8</accession>
<dbReference type="PANTHER" id="PTHR11964">
    <property type="entry name" value="S-ADENOSYLMETHIONINE SYNTHETASE"/>
    <property type="match status" value="1"/>
</dbReference>
<evidence type="ECO:0000256" key="7">
    <source>
        <dbReference type="ARBA" id="ARBA00022679"/>
    </source>
</evidence>
<keyword evidence="10" id="KW-0067">ATP-binding</keyword>
<evidence type="ECO:0000256" key="10">
    <source>
        <dbReference type="ARBA" id="ARBA00022840"/>
    </source>
</evidence>
<protein>
    <recommendedName>
        <fullName evidence="5 13">Methionine adenosyltransferase</fullName>
        <ecNumber evidence="5 13">2.5.1.6</ecNumber>
    </recommendedName>
</protein>